<comment type="similarity">
    <text evidence="2 8">Belongs to the Mediator complex subunit 17 family.</text>
</comment>
<comment type="caution">
    <text evidence="10">The sequence shown here is derived from an EMBL/GenBank/DDBJ whole genome shotgun (WGS) entry which is preliminary data.</text>
</comment>
<dbReference type="PANTHER" id="PTHR13114:SF7">
    <property type="entry name" value="MEDIATOR OF RNA POLYMERASE II TRANSCRIPTION SUBUNIT 17"/>
    <property type="match status" value="1"/>
</dbReference>
<dbReference type="GO" id="GO:0070847">
    <property type="term" value="C:core mediator complex"/>
    <property type="evidence" value="ECO:0007669"/>
    <property type="project" value="TreeGrafter"/>
</dbReference>
<dbReference type="FunCoup" id="A0A2N3NAD4">
    <property type="interactions" value="135"/>
</dbReference>
<evidence type="ECO:0000256" key="6">
    <source>
        <dbReference type="ARBA" id="ARBA00023242"/>
    </source>
</evidence>
<evidence type="ECO:0000256" key="4">
    <source>
        <dbReference type="ARBA" id="ARBA00023015"/>
    </source>
</evidence>
<evidence type="ECO:0000256" key="5">
    <source>
        <dbReference type="ARBA" id="ARBA00023163"/>
    </source>
</evidence>
<proteinExistence type="inferred from homology"/>
<keyword evidence="4 8" id="KW-0805">Transcription regulation</keyword>
<keyword evidence="6 8" id="KW-0539">Nucleus</keyword>
<dbReference type="Proteomes" id="UP000233524">
    <property type="component" value="Unassembled WGS sequence"/>
</dbReference>
<keyword evidence="8" id="KW-0010">Activator</keyword>
<name>A0A2N3NAD4_9PEZI</name>
<organism evidence="10 11">
    <name type="scientific">Lomentospora prolificans</name>
    <dbReference type="NCBI Taxonomy" id="41688"/>
    <lineage>
        <taxon>Eukaryota</taxon>
        <taxon>Fungi</taxon>
        <taxon>Dikarya</taxon>
        <taxon>Ascomycota</taxon>
        <taxon>Pezizomycotina</taxon>
        <taxon>Sordariomycetes</taxon>
        <taxon>Hypocreomycetidae</taxon>
        <taxon>Microascales</taxon>
        <taxon>Microascaceae</taxon>
        <taxon>Lomentospora</taxon>
    </lineage>
</organism>
<evidence type="ECO:0000256" key="9">
    <source>
        <dbReference type="SAM" id="MobiDB-lite"/>
    </source>
</evidence>
<dbReference type="STRING" id="41688.A0A2N3NAD4"/>
<dbReference type="VEuPathDB" id="FungiDB:jhhlp_004020"/>
<dbReference type="OrthoDB" id="5319830at2759"/>
<dbReference type="EMBL" id="NLAX01000010">
    <property type="protein sequence ID" value="PKS09405.1"/>
    <property type="molecule type" value="Genomic_DNA"/>
</dbReference>
<dbReference type="GO" id="GO:0003712">
    <property type="term" value="F:transcription coregulator activity"/>
    <property type="evidence" value="ECO:0007669"/>
    <property type="project" value="InterPro"/>
</dbReference>
<evidence type="ECO:0000313" key="10">
    <source>
        <dbReference type="EMBL" id="PKS09405.1"/>
    </source>
</evidence>
<gene>
    <name evidence="8" type="primary">MED17</name>
    <name evidence="10" type="ORF">jhhlp_004020</name>
</gene>
<dbReference type="PANTHER" id="PTHR13114">
    <property type="entry name" value="MEDIATOR OF RNA POLYMERASE II TRANSCRIPTION SUBUNIT 17"/>
    <property type="match status" value="1"/>
</dbReference>
<dbReference type="AlphaFoldDB" id="A0A2N3NAD4"/>
<protein>
    <recommendedName>
        <fullName evidence="3 8">Mediator of RNA polymerase II transcription subunit 17</fullName>
    </recommendedName>
    <alternativeName>
        <fullName evidence="7 8">Mediator complex subunit 17</fullName>
    </alternativeName>
</protein>
<evidence type="ECO:0000256" key="7">
    <source>
        <dbReference type="ARBA" id="ARBA00032014"/>
    </source>
</evidence>
<keyword evidence="5 8" id="KW-0804">Transcription</keyword>
<evidence type="ECO:0000256" key="8">
    <source>
        <dbReference type="RuleBase" id="RU364140"/>
    </source>
</evidence>
<reference evidence="10 11" key="1">
    <citation type="journal article" date="2017" name="G3 (Bethesda)">
        <title>First Draft Genome Sequence of the Pathogenic Fungus Lomentospora prolificans (Formerly Scedosporium prolificans).</title>
        <authorList>
            <person name="Luo R."/>
            <person name="Zimin A."/>
            <person name="Workman R."/>
            <person name="Fan Y."/>
            <person name="Pertea G."/>
            <person name="Grossman N."/>
            <person name="Wear M.P."/>
            <person name="Jia B."/>
            <person name="Miller H."/>
            <person name="Casadevall A."/>
            <person name="Timp W."/>
            <person name="Zhang S.X."/>
            <person name="Salzberg S.L."/>
        </authorList>
    </citation>
    <scope>NUCLEOTIDE SEQUENCE [LARGE SCALE GENOMIC DNA]</scope>
    <source>
        <strain evidence="10 11">JHH-5317</strain>
    </source>
</reference>
<evidence type="ECO:0000256" key="1">
    <source>
        <dbReference type="ARBA" id="ARBA00004123"/>
    </source>
</evidence>
<dbReference type="GO" id="GO:0016592">
    <property type="term" value="C:mediator complex"/>
    <property type="evidence" value="ECO:0007669"/>
    <property type="project" value="InterPro"/>
</dbReference>
<evidence type="ECO:0000256" key="3">
    <source>
        <dbReference type="ARBA" id="ARBA00019610"/>
    </source>
</evidence>
<evidence type="ECO:0000313" key="11">
    <source>
        <dbReference type="Proteomes" id="UP000233524"/>
    </source>
</evidence>
<dbReference type="InParanoid" id="A0A2N3NAD4"/>
<dbReference type="Gene3D" id="6.10.250.2620">
    <property type="match status" value="1"/>
</dbReference>
<feature type="region of interest" description="Disordered" evidence="9">
    <location>
        <begin position="58"/>
        <end position="82"/>
    </location>
</feature>
<dbReference type="GO" id="GO:0006357">
    <property type="term" value="P:regulation of transcription by RNA polymerase II"/>
    <property type="evidence" value="ECO:0007669"/>
    <property type="project" value="InterPro"/>
</dbReference>
<dbReference type="InterPro" id="IPR019313">
    <property type="entry name" value="Mediator_Med17"/>
</dbReference>
<sequence>MEHTDAQNAIRPWPIADADRKPKTISDYISLVNQTYPGGFRALNIDKINDGTIDESRDTKMVDVDGERNAGDSDDSLSGKDPVEARNESLQNIIVAHHSALFALDLVSLLLTKEAPVQAGLTLRQDLRDLVGIGTLASQKHAESNVTPDKMKDLGDITAGWHILSVEETRDSAKKAAGLLQEEVEKEAKFWDDVLSVAEAGWSVCRFPQERQTLGVKFGFNEASAEFRKNSLAPMRRAGDGSVELDLGNLGGQAQRLVVTVERDGIVTGIASQLVPAHVGDKGPLSAHVLEARNTIYARELWHELQMEARNLQSFDVRQYESSIVYTRPNGMKVRLELLSADSCPPVEHGLPENWLAESIHVSLHVLLGYAHRQNEIMRSRPWPPNQPRSRLQNQHYLLRPIIARLVHMEAIEDCTKYIGTLVKCLQNGKVSDAKFELATAQNKMTDLSTTSSDRVRSNPTQAVLGGITAPLVFLLEVTITPGNRVSILGRTWLRATATVYQITLPVTNPETPNTLVESCPPHRDYPNLAEVRCYVDQAVSCAMANYFQPRLEDAEKEGLLQKYGSLESPPASEGLDIEENAFWVKSVSGTSLHTSATSPREISFTVGGPTLNPHLEVTTMVRNEGAKVVKHVWNGEGSGGDTTEFGLSDVCLGLVKDVYS</sequence>
<accession>A0A2N3NAD4</accession>
<dbReference type="Pfam" id="PF10156">
    <property type="entry name" value="Med17"/>
    <property type="match status" value="1"/>
</dbReference>
<evidence type="ECO:0000256" key="2">
    <source>
        <dbReference type="ARBA" id="ARBA00005635"/>
    </source>
</evidence>
<comment type="subcellular location">
    <subcellularLocation>
        <location evidence="1 8">Nucleus</location>
    </subcellularLocation>
</comment>
<keyword evidence="11" id="KW-1185">Reference proteome</keyword>
<comment type="function">
    <text evidence="8">Component of the Mediator complex, a coactivator involved in the regulated transcription of nearly all RNA polymerase II-dependent genes. Mediator functions as a bridge to convey information from gene-specific regulatory proteins to the basal RNA polymerase II transcription machinery. Mediator is recruited to promoters by direct interactions with regulatory proteins and serves as a scaffold for the assembly of a functional preinitiation complex with RNA polymerase II and the general transcription factors.</text>
</comment>
<comment type="subunit">
    <text evidence="8">Component of the Mediator complex.</text>
</comment>